<dbReference type="RefSeq" id="XP_004353539.1">
    <property type="nucleotide sequence ID" value="XM_004353487.1"/>
</dbReference>
<dbReference type="Pfam" id="PF13621">
    <property type="entry name" value="Cupin_8"/>
    <property type="match status" value="1"/>
</dbReference>
<name>L8HHX1_ACACF</name>
<dbReference type="PROSITE" id="PS50181">
    <property type="entry name" value="FBOX"/>
    <property type="match status" value="1"/>
</dbReference>
<dbReference type="GO" id="GO:0046872">
    <property type="term" value="F:metal ion binding"/>
    <property type="evidence" value="ECO:0007669"/>
    <property type="project" value="UniProtKB-KW"/>
</dbReference>
<evidence type="ECO:0000259" key="7">
    <source>
        <dbReference type="PROSITE" id="PS50181"/>
    </source>
</evidence>
<keyword evidence="4" id="KW-0408">Iron</keyword>
<reference evidence="9 10" key="1">
    <citation type="journal article" date="2013" name="Genome Biol.">
        <title>Genome of Acanthamoeba castellanii highlights extensive lateral gene transfer and early evolution of tyrosine kinase signaling.</title>
        <authorList>
            <person name="Clarke M."/>
            <person name="Lohan A.J."/>
            <person name="Liu B."/>
            <person name="Lagkouvardos I."/>
            <person name="Roy S."/>
            <person name="Zafar N."/>
            <person name="Bertelli C."/>
            <person name="Schilde C."/>
            <person name="Kianianmomeni A."/>
            <person name="Burglin T.R."/>
            <person name="Frech C."/>
            <person name="Turcotte B."/>
            <person name="Kopec K.O."/>
            <person name="Synnott J.M."/>
            <person name="Choo C."/>
            <person name="Paponov I."/>
            <person name="Finkler A."/>
            <person name="Soon Heng Tan C."/>
            <person name="Hutchins A.P."/>
            <person name="Weinmeier T."/>
            <person name="Rattei T."/>
            <person name="Chu J.S."/>
            <person name="Gimenez G."/>
            <person name="Irimia M."/>
            <person name="Rigden D.J."/>
            <person name="Fitzpatrick D.A."/>
            <person name="Lorenzo-Morales J."/>
            <person name="Bateman A."/>
            <person name="Chiu C.H."/>
            <person name="Tang P."/>
            <person name="Hegemann P."/>
            <person name="Fromm H."/>
            <person name="Raoult D."/>
            <person name="Greub G."/>
            <person name="Miranda-Saavedra D."/>
            <person name="Chen N."/>
            <person name="Nash P."/>
            <person name="Ginger M.L."/>
            <person name="Horn M."/>
            <person name="Schaap P."/>
            <person name="Caler L."/>
            <person name="Loftus B."/>
        </authorList>
    </citation>
    <scope>NUCLEOTIDE SEQUENCE [LARGE SCALE GENOMIC DNA]</scope>
    <source>
        <strain evidence="9 10">Neff</strain>
    </source>
</reference>
<organism evidence="9 10">
    <name type="scientific">Acanthamoeba castellanii (strain ATCC 30010 / Neff)</name>
    <dbReference type="NCBI Taxonomy" id="1257118"/>
    <lineage>
        <taxon>Eukaryota</taxon>
        <taxon>Amoebozoa</taxon>
        <taxon>Discosea</taxon>
        <taxon>Longamoebia</taxon>
        <taxon>Centramoebida</taxon>
        <taxon>Acanthamoebidae</taxon>
        <taxon>Acanthamoeba</taxon>
    </lineage>
</organism>
<dbReference type="PROSITE" id="PS51184">
    <property type="entry name" value="JMJC"/>
    <property type="match status" value="1"/>
</dbReference>
<feature type="domain" description="F-box" evidence="7">
    <location>
        <begin position="86"/>
        <end position="132"/>
    </location>
</feature>
<dbReference type="Gene3D" id="2.60.120.650">
    <property type="entry name" value="Cupin"/>
    <property type="match status" value="1"/>
</dbReference>
<dbReference type="EMBL" id="KB007840">
    <property type="protein sequence ID" value="ELR24011.1"/>
    <property type="molecule type" value="Genomic_DNA"/>
</dbReference>
<dbReference type="Gene3D" id="1.20.1280.50">
    <property type="match status" value="1"/>
</dbReference>
<evidence type="ECO:0000256" key="2">
    <source>
        <dbReference type="ARBA" id="ARBA00022723"/>
    </source>
</evidence>
<evidence type="ECO:0000313" key="9">
    <source>
        <dbReference type="EMBL" id="ELR24011.1"/>
    </source>
</evidence>
<feature type="compositionally biased region" description="Gly residues" evidence="6">
    <location>
        <begin position="1"/>
        <end position="10"/>
    </location>
</feature>
<proteinExistence type="predicted"/>
<dbReference type="VEuPathDB" id="AmoebaDB:ACA1_144020"/>
<evidence type="ECO:0000256" key="4">
    <source>
        <dbReference type="ARBA" id="ARBA00023004"/>
    </source>
</evidence>
<dbReference type="PANTHER" id="PTHR12480:SF21">
    <property type="entry name" value="JMJC DOMAIN-CONTAINING PROTEIN 8"/>
    <property type="match status" value="1"/>
</dbReference>
<dbReference type="GO" id="GO:0005634">
    <property type="term" value="C:nucleus"/>
    <property type="evidence" value="ECO:0007669"/>
    <property type="project" value="UniProtKB-SubCell"/>
</dbReference>
<evidence type="ECO:0000313" key="10">
    <source>
        <dbReference type="Proteomes" id="UP000011083"/>
    </source>
</evidence>
<feature type="region of interest" description="Disordered" evidence="6">
    <location>
        <begin position="1"/>
        <end position="63"/>
    </location>
</feature>
<accession>L8HHX1</accession>
<protein>
    <submittedName>
        <fullName evidence="9">Fbox domain containing protein</fullName>
    </submittedName>
</protein>
<dbReference type="GO" id="GO:0000987">
    <property type="term" value="F:cis-regulatory region sequence-specific DNA binding"/>
    <property type="evidence" value="ECO:0007669"/>
    <property type="project" value="TreeGrafter"/>
</dbReference>
<feature type="domain" description="JmjC" evidence="8">
    <location>
        <begin position="284"/>
        <end position="462"/>
    </location>
</feature>
<dbReference type="KEGG" id="acan:ACA1_144020"/>
<dbReference type="AlphaFoldDB" id="L8HHX1"/>
<feature type="compositionally biased region" description="Acidic residues" evidence="6">
    <location>
        <begin position="37"/>
        <end position="47"/>
    </location>
</feature>
<evidence type="ECO:0000256" key="5">
    <source>
        <dbReference type="ARBA" id="ARBA00023242"/>
    </source>
</evidence>
<evidence type="ECO:0000256" key="1">
    <source>
        <dbReference type="ARBA" id="ARBA00004123"/>
    </source>
</evidence>
<comment type="subcellular location">
    <subcellularLocation>
        <location evidence="1">Nucleus</location>
    </subcellularLocation>
</comment>
<dbReference type="SMART" id="SM00558">
    <property type="entry name" value="JmjC"/>
    <property type="match status" value="1"/>
</dbReference>
<sequence length="543" mass="62136">MQSSGGGNLHGGQRKRARNPVAGLPRPSAKQNHHAAEDEEEEEEDEAPLALTDKDIPPHPYGVKPEGNRLVDMLAADFVPARGVGLGWFAHLPDNLIFVIFQEVGFRELVQLSMTSRAFYVLANYDELWKYLTVETFQGDWRFVETLEADLHRPLRARVAAAGPRAADQGQVLLLDAAPPLLVPPHLRPHQVDPRRQHRPAERLSIEQFIAEYEIPNNPVVLTDVVPNWPCYKKWSKDGMIKEYGDMDVNINQGISMKLKDYFTYSGQAVEENPMYLFDSEFGEKRPAMLEDYSIPKYFTEDYFAYLEEPERPSFRWILVGPTRSGATFHKDPNHTSAWNGLLWGLKKWLLYPPNVVPPGTFPSEDEWEVTTPISIVEWFYNFYQETDKPGKKKAKTSEQHQDGQPDAQRPIECLLRPGDMIFIPNGWWHTVLNLEESVAVTQNYVGRHNVKNVLEFLRRKENQTLFNELIGKLRERQPQVLAEIEAAWAKEEQDRREREKKREESCFWSKLKTAPAPDATAPSATDDTSAAAGGFSFSFNFN</sequence>
<dbReference type="Pfam" id="PF12937">
    <property type="entry name" value="F-box-like"/>
    <property type="match status" value="1"/>
</dbReference>
<dbReference type="OrthoDB" id="424465at2759"/>
<gene>
    <name evidence="9" type="ORF">ACA1_144020</name>
</gene>
<dbReference type="OMA" id="APSHSHW"/>
<keyword evidence="10" id="KW-1185">Reference proteome</keyword>
<evidence type="ECO:0000259" key="8">
    <source>
        <dbReference type="PROSITE" id="PS51184"/>
    </source>
</evidence>
<dbReference type="GeneID" id="14925011"/>
<dbReference type="SUPFAM" id="SSF51197">
    <property type="entry name" value="Clavaminate synthase-like"/>
    <property type="match status" value="1"/>
</dbReference>
<keyword evidence="5" id="KW-0539">Nucleus</keyword>
<dbReference type="SUPFAM" id="SSF81383">
    <property type="entry name" value="F-box domain"/>
    <property type="match status" value="1"/>
</dbReference>
<dbReference type="GO" id="GO:0016491">
    <property type="term" value="F:oxidoreductase activity"/>
    <property type="evidence" value="ECO:0007669"/>
    <property type="project" value="UniProtKB-KW"/>
</dbReference>
<dbReference type="InterPro" id="IPR003347">
    <property type="entry name" value="JmjC_dom"/>
</dbReference>
<dbReference type="InterPro" id="IPR036047">
    <property type="entry name" value="F-box-like_dom_sf"/>
</dbReference>
<dbReference type="Proteomes" id="UP000011083">
    <property type="component" value="Unassembled WGS sequence"/>
</dbReference>
<dbReference type="PANTHER" id="PTHR12480">
    <property type="entry name" value="ARGININE DEMETHYLASE AND LYSYL-HYDROXYLASE JMJD"/>
    <property type="match status" value="1"/>
</dbReference>
<keyword evidence="2" id="KW-0479">Metal-binding</keyword>
<dbReference type="SMART" id="SM00256">
    <property type="entry name" value="FBOX"/>
    <property type="match status" value="1"/>
</dbReference>
<evidence type="ECO:0000256" key="6">
    <source>
        <dbReference type="SAM" id="MobiDB-lite"/>
    </source>
</evidence>
<keyword evidence="3" id="KW-0560">Oxidoreductase</keyword>
<dbReference type="InterPro" id="IPR041667">
    <property type="entry name" value="Cupin_8"/>
</dbReference>
<evidence type="ECO:0000256" key="3">
    <source>
        <dbReference type="ARBA" id="ARBA00023002"/>
    </source>
</evidence>
<dbReference type="InterPro" id="IPR050910">
    <property type="entry name" value="JMJD6_ArgDemeth/LysHydrox"/>
</dbReference>
<dbReference type="FunFam" id="2.60.120.650:FF:000045">
    <property type="entry name" value="F-box protein At1g78280"/>
    <property type="match status" value="1"/>
</dbReference>
<dbReference type="InterPro" id="IPR001810">
    <property type="entry name" value="F-box_dom"/>
</dbReference>